<feature type="transmembrane region" description="Helical" evidence="5">
    <location>
        <begin position="202"/>
        <end position="224"/>
    </location>
</feature>
<feature type="transmembrane region" description="Helical" evidence="5">
    <location>
        <begin position="244"/>
        <end position="268"/>
    </location>
</feature>
<dbReference type="GO" id="GO:1990454">
    <property type="term" value="C:L-type voltage-gated calcium channel complex"/>
    <property type="evidence" value="ECO:0007669"/>
    <property type="project" value="TreeGrafter"/>
</dbReference>
<evidence type="ECO:0000256" key="5">
    <source>
        <dbReference type="SAM" id="Phobius"/>
    </source>
</evidence>
<keyword evidence="2 5" id="KW-0812">Transmembrane</keyword>
<dbReference type="GO" id="GO:1902514">
    <property type="term" value="P:regulation of calcium ion transmembrane transport via high voltage-gated calcium channel"/>
    <property type="evidence" value="ECO:0007669"/>
    <property type="project" value="TreeGrafter"/>
</dbReference>
<dbReference type="RefSeq" id="XP_010895190.1">
    <property type="nucleotide sequence ID" value="XM_010896888.3"/>
</dbReference>
<dbReference type="PRINTS" id="PR01077">
    <property type="entry name" value="CLAUDIN"/>
</dbReference>
<reference evidence="7" key="1">
    <citation type="journal article" date="2014" name="PLoS ONE">
        <title>The genome and linkage map of the northern pike (Esox lucius): conserved synteny revealed between the salmonid sister group and the Neoteleostei.</title>
        <authorList>
            <person name="Rondeau E.B."/>
            <person name="Minkley D.R."/>
            <person name="Leong J.S."/>
            <person name="Messmer A.M."/>
            <person name="Jantzen J.R."/>
            <person name="von Schalburg K.R."/>
            <person name="Lemon C."/>
            <person name="Bird N.H."/>
            <person name="Koop B.F."/>
        </authorList>
    </citation>
    <scope>NUCLEOTIDE SEQUENCE</scope>
</reference>
<feature type="transmembrane region" description="Helical" evidence="5">
    <location>
        <begin position="171"/>
        <end position="195"/>
    </location>
</feature>
<dbReference type="Ensembl" id="ENSELUT00000068771.2">
    <property type="protein sequence ID" value="ENSELUP00000078239.1"/>
    <property type="gene ID" value="ENSELUG00000029838.2"/>
</dbReference>
<dbReference type="Pfam" id="PF13903">
    <property type="entry name" value="Claudin_2"/>
    <property type="match status" value="1"/>
</dbReference>
<evidence type="ECO:0000256" key="1">
    <source>
        <dbReference type="ARBA" id="ARBA00004141"/>
    </source>
</evidence>
<dbReference type="GO" id="GO:0005246">
    <property type="term" value="F:calcium channel regulator activity"/>
    <property type="evidence" value="ECO:0007669"/>
    <property type="project" value="TreeGrafter"/>
</dbReference>
<dbReference type="InterPro" id="IPR004031">
    <property type="entry name" value="PMP22/EMP/MP20/Claudin"/>
</dbReference>
<dbReference type="Bgee" id="ENSELUG00000029838">
    <property type="expression patterns" value="Expressed in muscle tissue and 3 other cell types or tissues"/>
</dbReference>
<evidence type="ECO:0000256" key="4">
    <source>
        <dbReference type="ARBA" id="ARBA00023136"/>
    </source>
</evidence>
<protein>
    <recommendedName>
        <fullName evidence="8">Calcium channel, voltage-dependent, gamma subunit 6a</fullName>
    </recommendedName>
</protein>
<dbReference type="GeneTree" id="ENSGT00390000007786"/>
<reference evidence="6" key="4">
    <citation type="submission" date="2025-09" db="UniProtKB">
        <authorList>
            <consortium name="Ensembl"/>
        </authorList>
    </citation>
    <scope>IDENTIFICATION</scope>
</reference>
<organism evidence="6 7">
    <name type="scientific">Esox lucius</name>
    <name type="common">Northern pike</name>
    <dbReference type="NCBI Taxonomy" id="8010"/>
    <lineage>
        <taxon>Eukaryota</taxon>
        <taxon>Metazoa</taxon>
        <taxon>Chordata</taxon>
        <taxon>Craniata</taxon>
        <taxon>Vertebrata</taxon>
        <taxon>Euteleostomi</taxon>
        <taxon>Actinopterygii</taxon>
        <taxon>Neopterygii</taxon>
        <taxon>Teleostei</taxon>
        <taxon>Protacanthopterygii</taxon>
        <taxon>Esociformes</taxon>
        <taxon>Esocidae</taxon>
        <taxon>Esox</taxon>
    </lineage>
</organism>
<feature type="transmembrane region" description="Helical" evidence="5">
    <location>
        <begin position="72"/>
        <end position="94"/>
    </location>
</feature>
<reference evidence="6" key="2">
    <citation type="submission" date="2020-02" db="EMBL/GenBank/DDBJ databases">
        <title>Esox lucius (northern pike) genome, fEsoLuc1, primary haplotype.</title>
        <authorList>
            <person name="Myers G."/>
            <person name="Karagic N."/>
            <person name="Meyer A."/>
            <person name="Pippel M."/>
            <person name="Reichard M."/>
            <person name="Winkler S."/>
            <person name="Tracey A."/>
            <person name="Sims Y."/>
            <person name="Howe K."/>
            <person name="Rhie A."/>
            <person name="Formenti G."/>
            <person name="Durbin R."/>
            <person name="Fedrigo O."/>
            <person name="Jarvis E.D."/>
        </authorList>
    </citation>
    <scope>NUCLEOTIDE SEQUENCE [LARGE SCALE GENOMIC DNA]</scope>
</reference>
<keyword evidence="4 5" id="KW-0472">Membrane</keyword>
<dbReference type="OMA" id="GESHCNY"/>
<keyword evidence="7" id="KW-1185">Reference proteome</keyword>
<accession>A0A6Q2ZI43</accession>
<name>A0A6Q2ZI43_ESOLU</name>
<dbReference type="PANTHER" id="PTHR15025:SF7">
    <property type="entry name" value="CALCIUM CHANNEL, VOLTAGE-DEPENDENT, GAMMA SUBUNIT 6A"/>
    <property type="match status" value="1"/>
</dbReference>
<dbReference type="PANTHER" id="PTHR15025">
    <property type="entry name" value="VOLTAGE-DEPENDENT CALCIUM CHANNEL GAMMA-1 SUBUNIT-RELATED"/>
    <property type="match status" value="1"/>
</dbReference>
<evidence type="ECO:0000256" key="2">
    <source>
        <dbReference type="ARBA" id="ARBA00022692"/>
    </source>
</evidence>
<reference evidence="6" key="3">
    <citation type="submission" date="2025-08" db="UniProtKB">
        <authorList>
            <consortium name="Ensembl"/>
        </authorList>
    </citation>
    <scope>IDENTIFICATION</scope>
</reference>
<dbReference type="Gene3D" id="1.20.140.150">
    <property type="match status" value="1"/>
</dbReference>
<dbReference type="Proteomes" id="UP000265140">
    <property type="component" value="Chromosome 10"/>
</dbReference>
<dbReference type="GeneID" id="105025870"/>
<evidence type="ECO:0000313" key="7">
    <source>
        <dbReference type="Proteomes" id="UP000265140"/>
    </source>
</evidence>
<sequence length="287" mass="30775">MWSTFFLHEDDGRPLPPGASLGSGALGGVMGGGFGGRGAGAGAMGIKRRALKSSTSGHPRGLTEMQEGKIKLAFFVAIVGVVMTVLGLGTDFWVELSPPKSFYNNRTCLAAHYGLWKGCTRTLWVADIDPERDSCGPAELPGESNCTYFKFYTTGENTVIFRKTTDKSLNVVTAMMALCSLFLMLMGSICISMSLSKGESFFLKPASVCFILSGILVLLSLLVFNQSVVLFLASDHLVPLHHELSWSVSCVGCAGAILILGGIIFLVLSLPYNPCRRCLPQQNESNS</sequence>
<evidence type="ECO:0000256" key="3">
    <source>
        <dbReference type="ARBA" id="ARBA00022989"/>
    </source>
</evidence>
<evidence type="ECO:0008006" key="8">
    <source>
        <dbReference type="Google" id="ProtNLM"/>
    </source>
</evidence>
<dbReference type="FunCoup" id="A0A6Q2ZI43">
    <property type="interactions" value="457"/>
</dbReference>
<dbReference type="AlphaFoldDB" id="A0A6Q2ZI43"/>
<dbReference type="KEGG" id="els:105025870"/>
<proteinExistence type="predicted"/>
<dbReference type="OrthoDB" id="8890470at2759"/>
<comment type="subcellular location">
    <subcellularLocation>
        <location evidence="1">Membrane</location>
        <topology evidence="1">Multi-pass membrane protein</topology>
    </subcellularLocation>
</comment>
<dbReference type="InParanoid" id="A0A6Q2ZI43"/>
<keyword evidence="3 5" id="KW-1133">Transmembrane helix</keyword>
<evidence type="ECO:0000313" key="6">
    <source>
        <dbReference type="Ensembl" id="ENSELUP00000078239.1"/>
    </source>
</evidence>